<evidence type="ECO:0000256" key="7">
    <source>
        <dbReference type="PIRSR" id="PIRSR600821-52"/>
    </source>
</evidence>
<evidence type="ECO:0000313" key="10">
    <source>
        <dbReference type="Proteomes" id="UP001319180"/>
    </source>
</evidence>
<dbReference type="Pfam" id="PF00842">
    <property type="entry name" value="Ala_racemase_C"/>
    <property type="match status" value="1"/>
</dbReference>
<evidence type="ECO:0000256" key="2">
    <source>
        <dbReference type="ARBA" id="ARBA00001933"/>
    </source>
</evidence>
<dbReference type="NCBIfam" id="TIGR00492">
    <property type="entry name" value="alr"/>
    <property type="match status" value="1"/>
</dbReference>
<reference evidence="9 10" key="1">
    <citation type="submission" date="2021-05" db="EMBL/GenBank/DDBJ databases">
        <title>A Polyphasic approach of four new species of the genus Ohtaekwangia: Ohtaekwangia histidinii sp. nov., Ohtaekwangia cretensis sp. nov., Ohtaekwangia indiensis sp. nov., Ohtaekwangia reichenbachii sp. nov. from diverse environment.</title>
        <authorList>
            <person name="Octaviana S."/>
        </authorList>
    </citation>
    <scope>NUCLEOTIDE SEQUENCE [LARGE SCALE GENOMIC DNA]</scope>
    <source>
        <strain evidence="9 10">PWU37</strain>
    </source>
</reference>
<feature type="active site" description="Proton acceptor; specific for L-alanine" evidence="5">
    <location>
        <position position="705"/>
    </location>
</feature>
<protein>
    <recommendedName>
        <fullName evidence="5">Alanine racemase</fullName>
        <ecNumber evidence="5">5.1.1.1</ecNumber>
    </recommendedName>
</protein>
<dbReference type="GO" id="GO:0030632">
    <property type="term" value="P:D-alanine biosynthetic process"/>
    <property type="evidence" value="ECO:0007669"/>
    <property type="project" value="UniProtKB-UniRule"/>
</dbReference>
<dbReference type="Pfam" id="PF01225">
    <property type="entry name" value="Mur_ligase"/>
    <property type="match status" value="1"/>
</dbReference>
<dbReference type="SMART" id="SM01005">
    <property type="entry name" value="Ala_racemase_C"/>
    <property type="match status" value="1"/>
</dbReference>
<gene>
    <name evidence="9" type="ORF">KK078_02220</name>
</gene>
<dbReference type="Proteomes" id="UP001319180">
    <property type="component" value="Unassembled WGS sequence"/>
</dbReference>
<keyword evidence="9" id="KW-0436">Ligase</keyword>
<comment type="function">
    <text evidence="5">Catalyzes the interconversion of L-alanine and D-alanine. May also act on other amino acids.</text>
</comment>
<comment type="cofactor">
    <cofactor evidence="2 5 6">
        <name>pyridoxal 5'-phosphate</name>
        <dbReference type="ChEBI" id="CHEBI:597326"/>
    </cofactor>
</comment>
<dbReference type="PANTHER" id="PTHR30511:SF0">
    <property type="entry name" value="ALANINE RACEMASE, CATABOLIC-RELATED"/>
    <property type="match status" value="1"/>
</dbReference>
<evidence type="ECO:0000256" key="4">
    <source>
        <dbReference type="ARBA" id="ARBA00023235"/>
    </source>
</evidence>
<dbReference type="SUPFAM" id="SSF53244">
    <property type="entry name" value="MurD-like peptide ligases, peptide-binding domain"/>
    <property type="match status" value="1"/>
</dbReference>
<dbReference type="SUPFAM" id="SSF63418">
    <property type="entry name" value="MurE/MurF N-terminal domain"/>
    <property type="match status" value="1"/>
</dbReference>
<dbReference type="SUPFAM" id="SSF53623">
    <property type="entry name" value="MurD-like peptide ligases, catalytic domain"/>
    <property type="match status" value="1"/>
</dbReference>
<evidence type="ECO:0000313" key="9">
    <source>
        <dbReference type="EMBL" id="MBT1685350.1"/>
    </source>
</evidence>
<feature type="binding site" evidence="5 7">
    <location>
        <position position="754"/>
    </location>
    <ligand>
        <name>substrate</name>
    </ligand>
</feature>
<dbReference type="InterPro" id="IPR001608">
    <property type="entry name" value="Ala_racemase_N"/>
</dbReference>
<dbReference type="EMBL" id="JAHESC010000002">
    <property type="protein sequence ID" value="MBT1685350.1"/>
    <property type="molecule type" value="Genomic_DNA"/>
</dbReference>
<proteinExistence type="inferred from homology"/>
<dbReference type="InterPro" id="IPR009006">
    <property type="entry name" value="Ala_racemase/Decarboxylase_C"/>
</dbReference>
<feature type="domain" description="Alanine racemase C-terminal" evidence="8">
    <location>
        <begin position="684"/>
        <end position="808"/>
    </location>
</feature>
<evidence type="ECO:0000259" key="8">
    <source>
        <dbReference type="SMART" id="SM01005"/>
    </source>
</evidence>
<dbReference type="Gene3D" id="3.20.20.10">
    <property type="entry name" value="Alanine racemase"/>
    <property type="match status" value="1"/>
</dbReference>
<dbReference type="InterPro" id="IPR013221">
    <property type="entry name" value="Mur_ligase_cen"/>
</dbReference>
<dbReference type="GO" id="GO:0005829">
    <property type="term" value="C:cytosol"/>
    <property type="evidence" value="ECO:0007669"/>
    <property type="project" value="TreeGrafter"/>
</dbReference>
<dbReference type="Gene3D" id="3.40.1190.10">
    <property type="entry name" value="Mur-like, catalytic domain"/>
    <property type="match status" value="1"/>
</dbReference>
<dbReference type="GO" id="GO:0030170">
    <property type="term" value="F:pyridoxal phosphate binding"/>
    <property type="evidence" value="ECO:0007669"/>
    <property type="project" value="UniProtKB-UniRule"/>
</dbReference>
<dbReference type="GO" id="GO:0005524">
    <property type="term" value="F:ATP binding"/>
    <property type="evidence" value="ECO:0007669"/>
    <property type="project" value="InterPro"/>
</dbReference>
<dbReference type="InterPro" id="IPR000713">
    <property type="entry name" value="Mur_ligase_N"/>
</dbReference>
<dbReference type="SUPFAM" id="SSF51419">
    <property type="entry name" value="PLP-binding barrel"/>
    <property type="match status" value="1"/>
</dbReference>
<dbReference type="Pfam" id="PF08245">
    <property type="entry name" value="Mur_ligase_M"/>
    <property type="match status" value="1"/>
</dbReference>
<dbReference type="PRINTS" id="PR00992">
    <property type="entry name" value="ALARACEMASE"/>
</dbReference>
<dbReference type="HAMAP" id="MF_01201">
    <property type="entry name" value="Ala_racemase"/>
    <property type="match status" value="1"/>
</dbReference>
<dbReference type="Gene3D" id="2.40.37.10">
    <property type="entry name" value="Lyase, Ornithine Decarboxylase, Chain A, domain 1"/>
    <property type="match status" value="1"/>
</dbReference>
<dbReference type="FunFam" id="3.20.20.10:FF:000002">
    <property type="entry name" value="Alanine racemase"/>
    <property type="match status" value="1"/>
</dbReference>
<comment type="catalytic activity">
    <reaction evidence="1 5">
        <text>L-alanine = D-alanine</text>
        <dbReference type="Rhea" id="RHEA:20249"/>
        <dbReference type="ChEBI" id="CHEBI:57416"/>
        <dbReference type="ChEBI" id="CHEBI:57972"/>
        <dbReference type="EC" id="5.1.1.1"/>
    </reaction>
</comment>
<dbReference type="EC" id="5.1.1.1" evidence="5"/>
<dbReference type="NCBIfam" id="NF008897">
    <property type="entry name" value="PRK11930.1"/>
    <property type="match status" value="1"/>
</dbReference>
<feature type="active site" description="Proton acceptor; specific for D-alanine" evidence="5">
    <location>
        <position position="482"/>
    </location>
</feature>
<dbReference type="GO" id="GO:0008784">
    <property type="term" value="F:alanine racemase activity"/>
    <property type="evidence" value="ECO:0007669"/>
    <property type="project" value="UniProtKB-UniRule"/>
</dbReference>
<dbReference type="GO" id="GO:0016881">
    <property type="term" value="F:acid-amino acid ligase activity"/>
    <property type="evidence" value="ECO:0007669"/>
    <property type="project" value="InterPro"/>
</dbReference>
<comment type="caution">
    <text evidence="9">The sequence shown here is derived from an EMBL/GenBank/DDBJ whole genome shotgun (WGS) entry which is preliminary data.</text>
</comment>
<evidence type="ECO:0000256" key="5">
    <source>
        <dbReference type="HAMAP-Rule" id="MF_01201"/>
    </source>
</evidence>
<keyword evidence="10" id="KW-1185">Reference proteome</keyword>
<dbReference type="GO" id="GO:0009252">
    <property type="term" value="P:peptidoglycan biosynthetic process"/>
    <property type="evidence" value="ECO:0007669"/>
    <property type="project" value="TreeGrafter"/>
</dbReference>
<dbReference type="CDD" id="cd00430">
    <property type="entry name" value="PLPDE_III_AR"/>
    <property type="match status" value="1"/>
</dbReference>
<dbReference type="PANTHER" id="PTHR30511">
    <property type="entry name" value="ALANINE RACEMASE"/>
    <property type="match status" value="1"/>
</dbReference>
<comment type="similarity">
    <text evidence="5">Belongs to the alanine racemase family.</text>
</comment>
<sequence>MIFFSELPALLGGTVLQLSEDAGITLLTLDSRKAIPGKGTLFFAIRGERHDGHVYLAELYQKGIRQFVVEQPVATHAFPEANIIQVPAAVDALQRLAAHHRAKFPIPVVGITGSNGKTIVKEWLFQMLSKYLSIVKNPGSYNSQVGVPLSVWQMQAHHQLGIFEAGISRPGEMERLAAIIRPTIGVFSTIGPAHDEGFASMTEKIHEKLRLFNDASVIVYCKDHEAIDAAITPLHRTTFSWGRSSGVDILVVPSEQGGYAVSYRGQVGELRLPFSDQASVENCFHCVAVMVWMGYSLHQVQEAINSLRVVPMRLELKEGINHCQLIDDTYNNDLGGLEISLQFLAHQHQRTRKRVILSDILESGLAEATLAEQVSDLLAKHHIQQFIGVGPMFHAYQQLFPAGSLFYSSTEDFLEQFDTSTLYEEIILVKGARPFQFERIVNQLQRKVHGTVMEVDLGALVHNLNFFRARLRPATRIMVMVKAFAYGSGSNEVANMLQYHKVDYLGVAYADEGVELRRNNITLPIMVMNPSEESFATLLAYNLEPEIYSFRILAALLKFLNNKPCRIHLKLDTGMRRLGFDGGELEELITILKANPQLTVATMFSHLAGADEHEHDSFSHEQADKFKTWATTVADAIGQKPVLHMLNSPGILRLPELQFDMVRLGIGLYGIDPTEEGTQGLRPVATLKTIISQLKHIRAGESIGYGRRGRATADMTLATIAIGYADGFSRAFSRGVGKVLIRGRRAPVIGNVCMDMTMVDVTGIGAREGDEVILFGGALPIQEVARSISTIPYEILTNTRERIKRIFVAEGI</sequence>
<dbReference type="InterPro" id="IPR035911">
    <property type="entry name" value="MurE/MurF_N"/>
</dbReference>
<evidence type="ECO:0000256" key="6">
    <source>
        <dbReference type="PIRSR" id="PIRSR600821-50"/>
    </source>
</evidence>
<feature type="binding site" evidence="5 7">
    <location>
        <position position="577"/>
    </location>
    <ligand>
        <name>substrate</name>
    </ligand>
</feature>
<dbReference type="Pfam" id="PF01168">
    <property type="entry name" value="Ala_racemase_N"/>
    <property type="match status" value="1"/>
</dbReference>
<accession>A0AAP2D7C4</accession>
<name>A0AAP2D7C4_9BACT</name>
<dbReference type="Gene3D" id="3.40.1390.10">
    <property type="entry name" value="MurE/MurF, N-terminal domain"/>
    <property type="match status" value="1"/>
</dbReference>
<dbReference type="RefSeq" id="WP_254088600.1">
    <property type="nucleotide sequence ID" value="NZ_JAHESC010000002.1"/>
</dbReference>
<keyword evidence="3 5" id="KW-0663">Pyridoxal phosphate</keyword>
<dbReference type="SUPFAM" id="SSF50621">
    <property type="entry name" value="Alanine racemase C-terminal domain-like"/>
    <property type="match status" value="1"/>
</dbReference>
<dbReference type="InterPro" id="IPR029066">
    <property type="entry name" value="PLP-binding_barrel"/>
</dbReference>
<evidence type="ECO:0000256" key="1">
    <source>
        <dbReference type="ARBA" id="ARBA00000316"/>
    </source>
</evidence>
<dbReference type="InterPro" id="IPR036615">
    <property type="entry name" value="Mur_ligase_C_dom_sf"/>
</dbReference>
<evidence type="ECO:0000256" key="3">
    <source>
        <dbReference type="ARBA" id="ARBA00022898"/>
    </source>
</evidence>
<dbReference type="InterPro" id="IPR036565">
    <property type="entry name" value="Mur-like_cat_sf"/>
</dbReference>
<dbReference type="Gene3D" id="3.90.190.20">
    <property type="entry name" value="Mur ligase, C-terminal domain"/>
    <property type="match status" value="1"/>
</dbReference>
<dbReference type="InterPro" id="IPR011079">
    <property type="entry name" value="Ala_racemase_C"/>
</dbReference>
<dbReference type="AlphaFoldDB" id="A0AAP2D7C4"/>
<feature type="modified residue" description="N6-(pyridoxal phosphate)lysine" evidence="5 6">
    <location>
        <position position="482"/>
    </location>
</feature>
<keyword evidence="4 5" id="KW-0413">Isomerase</keyword>
<dbReference type="InterPro" id="IPR000821">
    <property type="entry name" value="Ala_racemase"/>
</dbReference>
<organism evidence="9 10">
    <name type="scientific">Dawidia soli</name>
    <dbReference type="NCBI Taxonomy" id="2782352"/>
    <lineage>
        <taxon>Bacteria</taxon>
        <taxon>Pseudomonadati</taxon>
        <taxon>Bacteroidota</taxon>
        <taxon>Cytophagia</taxon>
        <taxon>Cytophagales</taxon>
        <taxon>Chryseotaleaceae</taxon>
        <taxon>Dawidia</taxon>
    </lineage>
</organism>
<comment type="pathway">
    <text evidence="5">Amino-acid biosynthesis; D-alanine biosynthesis; D-alanine from L-alanine: step 1/1.</text>
</comment>